<evidence type="ECO:0000256" key="1">
    <source>
        <dbReference type="ARBA" id="ARBA00004418"/>
    </source>
</evidence>
<protein>
    <submittedName>
        <fullName evidence="7">Spy/CpxP family protein refolding chaperone</fullName>
    </submittedName>
</protein>
<evidence type="ECO:0000256" key="5">
    <source>
        <dbReference type="SAM" id="MobiDB-lite"/>
    </source>
</evidence>
<feature type="region of interest" description="Disordered" evidence="5">
    <location>
        <begin position="33"/>
        <end position="71"/>
    </location>
</feature>
<evidence type="ECO:0000313" key="8">
    <source>
        <dbReference type="Proteomes" id="UP001204151"/>
    </source>
</evidence>
<keyword evidence="8" id="KW-1185">Reference proteome</keyword>
<dbReference type="CDD" id="cd09916">
    <property type="entry name" value="CpxP_like"/>
    <property type="match status" value="1"/>
</dbReference>
<dbReference type="PANTHER" id="PTHR38102:SF1">
    <property type="entry name" value="PERIPLASMIC CHAPERONE SPY"/>
    <property type="match status" value="1"/>
</dbReference>
<proteinExistence type="inferred from homology"/>
<dbReference type="InterPro" id="IPR052211">
    <property type="entry name" value="Cpx_auxiliary_protein"/>
</dbReference>
<dbReference type="Pfam" id="PF13801">
    <property type="entry name" value="Metal_resist"/>
    <property type="match status" value="1"/>
</dbReference>
<accession>A0ABT1ZZV1</accession>
<gene>
    <name evidence="7" type="ORF">NX784_27655</name>
</gene>
<keyword evidence="4" id="KW-0574">Periplasm</keyword>
<sequence length="184" mass="19353">MNTSRFSAAAALLAACLAATCAAPAFAAAAADAPPAAEQPGPGGDHEHGPGHHGFGPHGPGAPGPDMPFGHMALHRLNLSEAQQDKVFAIMHAAAPEHHEHEKTIRKAHEAMRDLARADRFDDAKAAALARDLGQAVGAEALLHARTEAQILAVLTPAQREQLRLHHMRGHEGGDRPEGPPERR</sequence>
<evidence type="ECO:0000256" key="4">
    <source>
        <dbReference type="ARBA" id="ARBA00022764"/>
    </source>
</evidence>
<comment type="caution">
    <text evidence="7">The sequence shown here is derived from an EMBL/GenBank/DDBJ whole genome shotgun (WGS) entry which is preliminary data.</text>
</comment>
<comment type="similarity">
    <text evidence="2">Belongs to the CpxP/Spy family.</text>
</comment>
<dbReference type="InterPro" id="IPR025961">
    <property type="entry name" value="Metal_resist"/>
</dbReference>
<dbReference type="Proteomes" id="UP001204151">
    <property type="component" value="Unassembled WGS sequence"/>
</dbReference>
<feature type="signal peptide" evidence="6">
    <location>
        <begin position="1"/>
        <end position="27"/>
    </location>
</feature>
<dbReference type="PANTHER" id="PTHR38102">
    <property type="entry name" value="PERIPLASMIC CHAPERONE SPY"/>
    <property type="match status" value="1"/>
</dbReference>
<name>A0ABT1ZZV1_9BURK</name>
<dbReference type="Gene3D" id="1.20.120.1490">
    <property type="match status" value="1"/>
</dbReference>
<dbReference type="RefSeq" id="WP_258819887.1">
    <property type="nucleotide sequence ID" value="NZ_JANUGW010000033.1"/>
</dbReference>
<dbReference type="EMBL" id="JANUGW010000033">
    <property type="protein sequence ID" value="MCS0585361.1"/>
    <property type="molecule type" value="Genomic_DNA"/>
</dbReference>
<evidence type="ECO:0000256" key="3">
    <source>
        <dbReference type="ARBA" id="ARBA00022729"/>
    </source>
</evidence>
<evidence type="ECO:0000313" key="7">
    <source>
        <dbReference type="EMBL" id="MCS0585361.1"/>
    </source>
</evidence>
<dbReference type="PROSITE" id="PS51257">
    <property type="entry name" value="PROKAR_LIPOPROTEIN"/>
    <property type="match status" value="1"/>
</dbReference>
<evidence type="ECO:0000256" key="2">
    <source>
        <dbReference type="ARBA" id="ARBA00008441"/>
    </source>
</evidence>
<feature type="chain" id="PRO_5045484664" evidence="6">
    <location>
        <begin position="28"/>
        <end position="184"/>
    </location>
</feature>
<dbReference type="InterPro" id="IPR012899">
    <property type="entry name" value="LTXXQ"/>
</dbReference>
<evidence type="ECO:0000256" key="6">
    <source>
        <dbReference type="SAM" id="SignalP"/>
    </source>
</evidence>
<keyword evidence="3 6" id="KW-0732">Signal</keyword>
<organism evidence="7 8">
    <name type="scientific">Massilia pinisoli</name>
    <dbReference type="NCBI Taxonomy" id="1772194"/>
    <lineage>
        <taxon>Bacteria</taxon>
        <taxon>Pseudomonadati</taxon>
        <taxon>Pseudomonadota</taxon>
        <taxon>Betaproteobacteria</taxon>
        <taxon>Burkholderiales</taxon>
        <taxon>Oxalobacteraceae</taxon>
        <taxon>Telluria group</taxon>
        <taxon>Massilia</taxon>
    </lineage>
</organism>
<comment type="subcellular location">
    <subcellularLocation>
        <location evidence="1">Periplasm</location>
    </subcellularLocation>
</comment>
<reference evidence="7 8" key="1">
    <citation type="submission" date="2022-08" db="EMBL/GenBank/DDBJ databases">
        <title>Reclassification of Massilia species as members of the genera Telluria, Duganella, Pseudoduganella, Mokoshia gen. nov. and Zemynaea gen. nov. using orthogonal and non-orthogonal genome-based approaches.</title>
        <authorList>
            <person name="Bowman J.P."/>
        </authorList>
    </citation>
    <scope>NUCLEOTIDE SEQUENCE [LARGE SCALE GENOMIC DNA]</scope>
    <source>
        <strain evidence="7 8">JCM 31316</strain>
    </source>
</reference>